<evidence type="ECO:0000313" key="2">
    <source>
        <dbReference type="Proteomes" id="UP000192074"/>
    </source>
</evidence>
<dbReference type="Proteomes" id="UP000192074">
    <property type="component" value="Unassembled WGS sequence"/>
</dbReference>
<dbReference type="EMBL" id="FCNL01000042">
    <property type="protein sequence ID" value="CVI25290.1"/>
    <property type="molecule type" value="Genomic_DNA"/>
</dbReference>
<accession>A0A822V715</accession>
<organism evidence="1 2">
    <name type="scientific">Agrobacterium tumefaciens str. B6</name>
    <dbReference type="NCBI Taxonomy" id="1183423"/>
    <lineage>
        <taxon>Bacteria</taxon>
        <taxon>Pseudomonadati</taxon>
        <taxon>Pseudomonadota</taxon>
        <taxon>Alphaproteobacteria</taxon>
        <taxon>Hyphomicrobiales</taxon>
        <taxon>Rhizobiaceae</taxon>
        <taxon>Rhizobium/Agrobacterium group</taxon>
        <taxon>Agrobacterium</taxon>
        <taxon>Agrobacterium tumefaciens complex</taxon>
    </lineage>
</organism>
<gene>
    <name evidence="1" type="ORF">AGR4A_pAt30105</name>
</gene>
<evidence type="ECO:0000313" key="1">
    <source>
        <dbReference type="EMBL" id="CVI25290.1"/>
    </source>
</evidence>
<proteinExistence type="predicted"/>
<sequence>MEALGWCGARGGDRRDDETWKAMSGFVANRMKEYTRTIVTPLVFEEDGKPPRIGTGTYVGTGRESGAAVGIVTCEHVTRYQPLSHSPFPSKNVLPLAGSVLADPEPIDASIVMVDQKVWQSQAGEAELLPLSMLAQSHKPVPDELLFFRGIADENAYVGYGGFDGILTGYCSQIKRGTGDDRMFELFWEPEKTQLAPGTDQGVLERVKFNNAEGFSGSLVWNTRFVELGCDLDAWTPADAVVTGMLKRWDPKTMTLLALRVEHINAWLTDRLSSSS</sequence>
<dbReference type="AlphaFoldDB" id="A0A822V715"/>
<evidence type="ECO:0008006" key="3">
    <source>
        <dbReference type="Google" id="ProtNLM"/>
    </source>
</evidence>
<name>A0A822V715_AGRTU</name>
<protein>
    <recommendedName>
        <fullName evidence="3">Serine protease</fullName>
    </recommendedName>
</protein>
<comment type="caution">
    <text evidence="1">The sequence shown here is derived from an EMBL/GenBank/DDBJ whole genome shotgun (WGS) entry which is preliminary data.</text>
</comment>
<reference evidence="1 2" key="1">
    <citation type="submission" date="2016-01" db="EMBL/GenBank/DDBJ databases">
        <authorList>
            <person name="Regsiter A."/>
            <person name="william w."/>
        </authorList>
    </citation>
    <scope>NUCLEOTIDE SEQUENCE [LARGE SCALE GENOMIC DNA]</scope>
    <source>
        <strain evidence="1 2">B6</strain>
    </source>
</reference>